<accession>A0A816HQV9</accession>
<gene>
    <name evidence="1" type="ORF">XAT740_LOCUS64266</name>
</gene>
<comment type="caution">
    <text evidence="1">The sequence shown here is derived from an EMBL/GenBank/DDBJ whole genome shotgun (WGS) entry which is preliminary data.</text>
</comment>
<feature type="non-terminal residue" evidence="1">
    <location>
        <position position="1"/>
    </location>
</feature>
<evidence type="ECO:0000313" key="2">
    <source>
        <dbReference type="Proteomes" id="UP000663828"/>
    </source>
</evidence>
<keyword evidence="2" id="KW-1185">Reference proteome</keyword>
<sequence>HILYIHNPATYGFSGGLCFLPKDNDEWEFTGLLTGASRLWNKCVLLQQSTAFNYYYNNLIQCEEKQKDQQEKIEF</sequence>
<dbReference type="AlphaFoldDB" id="A0A816HQV9"/>
<dbReference type="EMBL" id="CAJNOR010021839">
    <property type="protein sequence ID" value="CAF1691597.1"/>
    <property type="molecule type" value="Genomic_DNA"/>
</dbReference>
<organism evidence="1 2">
    <name type="scientific">Adineta ricciae</name>
    <name type="common">Rotifer</name>
    <dbReference type="NCBI Taxonomy" id="249248"/>
    <lineage>
        <taxon>Eukaryota</taxon>
        <taxon>Metazoa</taxon>
        <taxon>Spiralia</taxon>
        <taxon>Gnathifera</taxon>
        <taxon>Rotifera</taxon>
        <taxon>Eurotatoria</taxon>
        <taxon>Bdelloidea</taxon>
        <taxon>Adinetida</taxon>
        <taxon>Adinetidae</taxon>
        <taxon>Adineta</taxon>
    </lineage>
</organism>
<dbReference type="Proteomes" id="UP000663828">
    <property type="component" value="Unassembled WGS sequence"/>
</dbReference>
<evidence type="ECO:0000313" key="1">
    <source>
        <dbReference type="EMBL" id="CAF1691597.1"/>
    </source>
</evidence>
<proteinExistence type="predicted"/>
<name>A0A816HQV9_ADIRI</name>
<reference evidence="1" key="1">
    <citation type="submission" date="2021-02" db="EMBL/GenBank/DDBJ databases">
        <authorList>
            <person name="Nowell W R."/>
        </authorList>
    </citation>
    <scope>NUCLEOTIDE SEQUENCE</scope>
</reference>
<protein>
    <submittedName>
        <fullName evidence="1">Uncharacterized protein</fullName>
    </submittedName>
</protein>